<keyword evidence="4" id="KW-1185">Reference proteome</keyword>
<feature type="region of interest" description="Disordered" evidence="1">
    <location>
        <begin position="94"/>
        <end position="125"/>
    </location>
</feature>
<feature type="compositionally biased region" description="Basic and acidic residues" evidence="1">
    <location>
        <begin position="96"/>
        <end position="119"/>
    </location>
</feature>
<evidence type="ECO:0000256" key="1">
    <source>
        <dbReference type="SAM" id="MobiDB-lite"/>
    </source>
</evidence>
<name>A0A927I230_9HYPH</name>
<evidence type="ECO:0000313" key="3">
    <source>
        <dbReference type="EMBL" id="MBD3847123.1"/>
    </source>
</evidence>
<dbReference type="AlphaFoldDB" id="A0A927I230"/>
<keyword evidence="2" id="KW-0472">Membrane</keyword>
<proteinExistence type="predicted"/>
<evidence type="ECO:0000256" key="2">
    <source>
        <dbReference type="SAM" id="Phobius"/>
    </source>
</evidence>
<dbReference type="EMBL" id="JACXWY010000009">
    <property type="protein sequence ID" value="MBD3847123.1"/>
    <property type="molecule type" value="Genomic_DNA"/>
</dbReference>
<sequence length="125" mass="13862">MADFAGAEILKPFPLLQLAGGVVVIILAIFMTLRGAKDNKKDGHIAPQGHDPFGLVVLANSILAQVSIIAEGVRRMAARMDDLHDEQIKTNARLGEMTDRHAREMDSLRDTIERVERKPRPGRRN</sequence>
<reference evidence="3" key="1">
    <citation type="submission" date="2020-09" db="EMBL/GenBank/DDBJ databases">
        <title>Bosea spartocytisi sp. nov. a root nodule endophyte of Spartocytisus supranubius in the high mountain ecosystem fo the Teide National Park (Canary Islands, Spain).</title>
        <authorList>
            <person name="Pulido-Suarez L."/>
            <person name="Peix A."/>
            <person name="Igual J.M."/>
            <person name="Socas-Perez N."/>
            <person name="Velazquez E."/>
            <person name="Flores-Felix J.D."/>
            <person name="Leon-Barrios M."/>
        </authorList>
    </citation>
    <scope>NUCLEOTIDE SEQUENCE</scope>
    <source>
        <strain evidence="3">SSUT16</strain>
    </source>
</reference>
<feature type="transmembrane region" description="Helical" evidence="2">
    <location>
        <begin position="53"/>
        <end position="70"/>
    </location>
</feature>
<dbReference type="Proteomes" id="UP000619295">
    <property type="component" value="Unassembled WGS sequence"/>
</dbReference>
<comment type="caution">
    <text evidence="3">The sequence shown here is derived from an EMBL/GenBank/DDBJ whole genome shotgun (WGS) entry which is preliminary data.</text>
</comment>
<organism evidence="3 4">
    <name type="scientific">Bosea spartocytisi</name>
    <dbReference type="NCBI Taxonomy" id="2773451"/>
    <lineage>
        <taxon>Bacteria</taxon>
        <taxon>Pseudomonadati</taxon>
        <taxon>Pseudomonadota</taxon>
        <taxon>Alphaproteobacteria</taxon>
        <taxon>Hyphomicrobiales</taxon>
        <taxon>Boseaceae</taxon>
        <taxon>Bosea</taxon>
    </lineage>
</organism>
<dbReference type="RefSeq" id="WP_191124703.1">
    <property type="nucleotide sequence ID" value="NZ_JACXWY010000009.1"/>
</dbReference>
<accession>A0A927I230</accession>
<evidence type="ECO:0000313" key="4">
    <source>
        <dbReference type="Proteomes" id="UP000619295"/>
    </source>
</evidence>
<feature type="transmembrane region" description="Helical" evidence="2">
    <location>
        <begin position="12"/>
        <end position="33"/>
    </location>
</feature>
<keyword evidence="2" id="KW-1133">Transmembrane helix</keyword>
<protein>
    <submittedName>
        <fullName evidence="3">Uncharacterized protein</fullName>
    </submittedName>
</protein>
<gene>
    <name evidence="3" type="ORF">IED13_15545</name>
</gene>
<keyword evidence="2" id="KW-0812">Transmembrane</keyword>